<dbReference type="InterPro" id="IPR050196">
    <property type="entry name" value="Cytochrome_P450_Monoox"/>
</dbReference>
<evidence type="ECO:0000256" key="2">
    <source>
        <dbReference type="ARBA" id="ARBA00022617"/>
    </source>
</evidence>
<dbReference type="GO" id="GO:0005506">
    <property type="term" value="F:iron ion binding"/>
    <property type="evidence" value="ECO:0007669"/>
    <property type="project" value="InterPro"/>
</dbReference>
<dbReference type="Pfam" id="PF00067">
    <property type="entry name" value="p450"/>
    <property type="match status" value="1"/>
</dbReference>
<evidence type="ECO:0000313" key="10">
    <source>
        <dbReference type="Proteomes" id="UP000215027"/>
    </source>
</evidence>
<dbReference type="InterPro" id="IPR036396">
    <property type="entry name" value="Cyt_P450_sf"/>
</dbReference>
<dbReference type="PANTHER" id="PTHR24291:SF50">
    <property type="entry name" value="BIFUNCTIONAL ALBAFLAVENONE MONOOXYGENASE_TERPENE SYNTHASE"/>
    <property type="match status" value="1"/>
</dbReference>
<organism evidence="9 10">
    <name type="scientific">Candidatus Promineifilum breve</name>
    <dbReference type="NCBI Taxonomy" id="1806508"/>
    <lineage>
        <taxon>Bacteria</taxon>
        <taxon>Bacillati</taxon>
        <taxon>Chloroflexota</taxon>
        <taxon>Ardenticatenia</taxon>
        <taxon>Candidatus Promineifilales</taxon>
        <taxon>Candidatus Promineifilaceae</taxon>
        <taxon>Candidatus Promineifilum</taxon>
    </lineage>
</organism>
<keyword evidence="10" id="KW-1185">Reference proteome</keyword>
<dbReference type="PROSITE" id="PS00086">
    <property type="entry name" value="CYTOCHROME_P450"/>
    <property type="match status" value="1"/>
</dbReference>
<dbReference type="PRINTS" id="PR00385">
    <property type="entry name" value="P450"/>
</dbReference>
<keyword evidence="2 7" id="KW-0349">Heme</keyword>
<evidence type="ECO:0000256" key="3">
    <source>
        <dbReference type="ARBA" id="ARBA00022723"/>
    </source>
</evidence>
<comment type="cofactor">
    <cofactor evidence="7">
        <name>heme</name>
        <dbReference type="ChEBI" id="CHEBI:30413"/>
    </cofactor>
</comment>
<feature type="binding site" description="axial binding residue" evidence="7">
    <location>
        <position position="387"/>
    </location>
    <ligand>
        <name>heme</name>
        <dbReference type="ChEBI" id="CHEBI:30413"/>
    </ligand>
    <ligandPart>
        <name>Fe</name>
        <dbReference type="ChEBI" id="CHEBI:18248"/>
    </ligandPart>
</feature>
<dbReference type="Proteomes" id="UP000215027">
    <property type="component" value="Chromosome I"/>
</dbReference>
<dbReference type="GO" id="GO:0004497">
    <property type="term" value="F:monooxygenase activity"/>
    <property type="evidence" value="ECO:0007669"/>
    <property type="project" value="UniProtKB-KW"/>
</dbReference>
<gene>
    <name evidence="9" type="ORF">CFX0092_A0815</name>
</gene>
<dbReference type="OrthoDB" id="140159at2"/>
<evidence type="ECO:0000256" key="6">
    <source>
        <dbReference type="ARBA" id="ARBA00023033"/>
    </source>
</evidence>
<evidence type="ECO:0000313" key="9">
    <source>
        <dbReference type="EMBL" id="CUS02693.2"/>
    </source>
</evidence>
<dbReference type="InterPro" id="IPR001128">
    <property type="entry name" value="Cyt_P450"/>
</dbReference>
<reference evidence="9" key="1">
    <citation type="submission" date="2016-01" db="EMBL/GenBank/DDBJ databases">
        <authorList>
            <person name="Mcilroy J.S."/>
            <person name="Karst M S."/>
            <person name="Albertsen M."/>
        </authorList>
    </citation>
    <scope>NUCLEOTIDE SEQUENCE</scope>
    <source>
        <strain evidence="9">Cfx-K</strain>
    </source>
</reference>
<dbReference type="InterPro" id="IPR002401">
    <property type="entry name" value="Cyt_P450_E_grp-I"/>
</dbReference>
<keyword evidence="6 8" id="KW-0503">Monooxygenase</keyword>
<proteinExistence type="inferred from homology"/>
<dbReference type="SUPFAM" id="SSF48264">
    <property type="entry name" value="Cytochrome P450"/>
    <property type="match status" value="1"/>
</dbReference>
<evidence type="ECO:0000256" key="7">
    <source>
        <dbReference type="PIRSR" id="PIRSR602401-1"/>
    </source>
</evidence>
<evidence type="ECO:0000256" key="5">
    <source>
        <dbReference type="ARBA" id="ARBA00023004"/>
    </source>
</evidence>
<sequence length="440" mass="50150">MMQGTEPVTLKHPPSAGMGMGGREEIRNPLRFFLWLTQTYGDIVQYRSSLEPAYLINHPDYIRHVLQANGQNYNKDTHLNKYILESLTGQGLLTSENPLWREQRRLIQPAFHRHSLPIFAELMQQAVGRTLARLGAAADEGRPINIAAEMMHLTLDIVTESLFGFDITEQAGEIGEAMNTMTTIGKPRHRKVRAAIDLLDGIVYDIINDRRRHPERHSDDLLTMLLDARYDDGSPMPDRQVRDEVMSLLVAGHETTANTLSWTWYLLDQNPDVVVQLEAEIDSVLDGRIPDVADFPRLVYTDKVIQEALRLYPSAWSLSRRALGDDEIGGYYIPAQSIIAMSPYTMHRHPAFWDEPERFDPERFTPERIAARPRFAYFPFGGGARQCIGNNFAIMESLIIIPAIAGCYRLRRVSAEPVEEHALVTLRPRDGIQVFVERRH</sequence>
<dbReference type="CDD" id="cd20620">
    <property type="entry name" value="CYP132-like"/>
    <property type="match status" value="1"/>
</dbReference>
<dbReference type="AlphaFoldDB" id="A0A170PEN5"/>
<name>A0A170PEN5_9CHLR</name>
<dbReference type="GO" id="GO:0020037">
    <property type="term" value="F:heme binding"/>
    <property type="evidence" value="ECO:0007669"/>
    <property type="project" value="InterPro"/>
</dbReference>
<comment type="similarity">
    <text evidence="1 8">Belongs to the cytochrome P450 family.</text>
</comment>
<protein>
    <submittedName>
        <fullName evidence="9">Cytochrome P450</fullName>
    </submittedName>
</protein>
<evidence type="ECO:0000256" key="1">
    <source>
        <dbReference type="ARBA" id="ARBA00010617"/>
    </source>
</evidence>
<accession>A0A170PEN5</accession>
<keyword evidence="4 8" id="KW-0560">Oxidoreductase</keyword>
<dbReference type="GO" id="GO:0016705">
    <property type="term" value="F:oxidoreductase activity, acting on paired donors, with incorporation or reduction of molecular oxygen"/>
    <property type="evidence" value="ECO:0007669"/>
    <property type="project" value="InterPro"/>
</dbReference>
<dbReference type="InterPro" id="IPR017972">
    <property type="entry name" value="Cyt_P450_CS"/>
</dbReference>
<evidence type="ECO:0000256" key="4">
    <source>
        <dbReference type="ARBA" id="ARBA00023002"/>
    </source>
</evidence>
<dbReference type="KEGG" id="pbf:CFX0092_A0815"/>
<dbReference type="PANTHER" id="PTHR24291">
    <property type="entry name" value="CYTOCHROME P450 FAMILY 4"/>
    <property type="match status" value="1"/>
</dbReference>
<evidence type="ECO:0000256" key="8">
    <source>
        <dbReference type="RuleBase" id="RU000461"/>
    </source>
</evidence>
<dbReference type="Gene3D" id="1.10.630.10">
    <property type="entry name" value="Cytochrome P450"/>
    <property type="match status" value="1"/>
</dbReference>
<dbReference type="RefSeq" id="WP_157912886.1">
    <property type="nucleotide sequence ID" value="NZ_LN890655.1"/>
</dbReference>
<dbReference type="EMBL" id="LN890655">
    <property type="protein sequence ID" value="CUS02693.2"/>
    <property type="molecule type" value="Genomic_DNA"/>
</dbReference>
<keyword evidence="5 7" id="KW-0408">Iron</keyword>
<dbReference type="PRINTS" id="PR00463">
    <property type="entry name" value="EP450I"/>
</dbReference>
<keyword evidence="3 7" id="KW-0479">Metal-binding</keyword>